<dbReference type="GO" id="GO:0051087">
    <property type="term" value="F:protein-folding chaperone binding"/>
    <property type="evidence" value="ECO:0007669"/>
    <property type="project" value="InterPro"/>
</dbReference>
<dbReference type="EMBL" id="HBHQ01002441">
    <property type="protein sequence ID" value="CAD9809734.1"/>
    <property type="molecule type" value="Transcribed_RNA"/>
</dbReference>
<evidence type="ECO:0008006" key="3">
    <source>
        <dbReference type="Google" id="ProtNLM"/>
    </source>
</evidence>
<evidence type="ECO:0000313" key="2">
    <source>
        <dbReference type="EMBL" id="CAD9809734.1"/>
    </source>
</evidence>
<proteinExistence type="predicted"/>
<keyword evidence="1" id="KW-0175">Coiled coil</keyword>
<name>A0A7S2U8C1_9STRA</name>
<gene>
    <name evidence="2" type="ORF">ASEP1449_LOCUS1557</name>
</gene>
<feature type="coiled-coil region" evidence="1">
    <location>
        <begin position="67"/>
        <end position="125"/>
    </location>
</feature>
<sequence length="161" mass="18149">MSYSYGHGRLTTLMGVAAVSVTAIWTQRMISKYGVDGTLRLIWEGDHLKPEIREAMDNLDTLEFKKIAKSERKLEGMEVTVETARLNSIDETILETLPVQLKKQLAMLSSQLDALAADVDSIQSNGDAEVKRRKKYLSVKLVEMMERADKIIGQFSVEEQN</sequence>
<organism evidence="2">
    <name type="scientific">Attheya septentrionalis</name>
    <dbReference type="NCBI Taxonomy" id="420275"/>
    <lineage>
        <taxon>Eukaryota</taxon>
        <taxon>Sar</taxon>
        <taxon>Stramenopiles</taxon>
        <taxon>Ochrophyta</taxon>
        <taxon>Bacillariophyta</taxon>
        <taxon>Coscinodiscophyceae</taxon>
        <taxon>Chaetocerotophycidae</taxon>
        <taxon>Chaetocerotales</taxon>
        <taxon>Attheyaceae</taxon>
        <taxon>Attheya</taxon>
    </lineage>
</organism>
<protein>
    <recommendedName>
        <fullName evidence="3">BAG domain-containing protein</fullName>
    </recommendedName>
</protein>
<dbReference type="AlphaFoldDB" id="A0A7S2U8C1"/>
<dbReference type="Gene3D" id="1.20.58.120">
    <property type="entry name" value="BAG domain"/>
    <property type="match status" value="1"/>
</dbReference>
<accession>A0A7S2U8C1</accession>
<dbReference type="InterPro" id="IPR036533">
    <property type="entry name" value="BAG_dom_sf"/>
</dbReference>
<evidence type="ECO:0000256" key="1">
    <source>
        <dbReference type="SAM" id="Coils"/>
    </source>
</evidence>
<reference evidence="2" key="1">
    <citation type="submission" date="2021-01" db="EMBL/GenBank/DDBJ databases">
        <authorList>
            <person name="Corre E."/>
            <person name="Pelletier E."/>
            <person name="Niang G."/>
            <person name="Scheremetjew M."/>
            <person name="Finn R."/>
            <person name="Kale V."/>
            <person name="Holt S."/>
            <person name="Cochrane G."/>
            <person name="Meng A."/>
            <person name="Brown T."/>
            <person name="Cohen L."/>
        </authorList>
    </citation>
    <scope>NUCLEOTIDE SEQUENCE</scope>
    <source>
        <strain evidence="2">CCMP2084</strain>
    </source>
</reference>